<feature type="compositionally biased region" description="Acidic residues" evidence="1">
    <location>
        <begin position="79"/>
        <end position="91"/>
    </location>
</feature>
<protein>
    <submittedName>
        <fullName evidence="2">Uncharacterized protein</fullName>
    </submittedName>
</protein>
<dbReference type="RefSeq" id="WP_181052796.1">
    <property type="nucleotide sequence ID" value="NZ_JACDXJ010000001.1"/>
</dbReference>
<comment type="caution">
    <text evidence="2">The sequence shown here is derived from an EMBL/GenBank/DDBJ whole genome shotgun (WGS) entry which is preliminary data.</text>
</comment>
<evidence type="ECO:0000313" key="2">
    <source>
        <dbReference type="EMBL" id="MBA1157316.1"/>
    </source>
</evidence>
<keyword evidence="3" id="KW-1185">Reference proteome</keyword>
<evidence type="ECO:0000256" key="1">
    <source>
        <dbReference type="SAM" id="MobiDB-lite"/>
    </source>
</evidence>
<dbReference type="AlphaFoldDB" id="A0A838BS96"/>
<gene>
    <name evidence="2" type="ORF">H0S73_14375</name>
</gene>
<feature type="region of interest" description="Disordered" evidence="1">
    <location>
        <begin position="54"/>
        <end position="91"/>
    </location>
</feature>
<organism evidence="2 3">
    <name type="scientific">Microvirga mediterraneensis</name>
    <dbReference type="NCBI Taxonomy" id="2754695"/>
    <lineage>
        <taxon>Bacteria</taxon>
        <taxon>Pseudomonadati</taxon>
        <taxon>Pseudomonadota</taxon>
        <taxon>Alphaproteobacteria</taxon>
        <taxon>Hyphomicrobiales</taxon>
        <taxon>Methylobacteriaceae</taxon>
        <taxon>Microvirga</taxon>
    </lineage>
</organism>
<reference evidence="2 3" key="1">
    <citation type="submission" date="2020-07" db="EMBL/GenBank/DDBJ databases">
        <title>Draft genome and description of Microvirga mediterraneensis Marseille-Q2068 sp. nov.</title>
        <authorList>
            <person name="Boxberger M."/>
        </authorList>
    </citation>
    <scope>NUCLEOTIDE SEQUENCE [LARGE SCALE GENOMIC DNA]</scope>
    <source>
        <strain evidence="2 3">Marseille-Q2068</strain>
    </source>
</reference>
<dbReference type="Proteomes" id="UP000572984">
    <property type="component" value="Unassembled WGS sequence"/>
</dbReference>
<proteinExistence type="predicted"/>
<dbReference type="EMBL" id="JACDXJ010000001">
    <property type="protein sequence ID" value="MBA1157316.1"/>
    <property type="molecule type" value="Genomic_DNA"/>
</dbReference>
<evidence type="ECO:0000313" key="3">
    <source>
        <dbReference type="Proteomes" id="UP000572984"/>
    </source>
</evidence>
<accession>A0A838BS96</accession>
<sequence length="91" mass="10186">MIVTRLKAPPTCRASFVLDGDALKERGAATVRFSPEAIELRSVRKGREVRLWSGVETSRADMSPAPERPRRAQPVPEQDFPEEDLQAPDEN</sequence>
<name>A0A838BS96_9HYPH</name>